<dbReference type="SUPFAM" id="SSF46785">
    <property type="entry name" value="Winged helix' DNA-binding domain"/>
    <property type="match status" value="1"/>
</dbReference>
<comment type="similarity">
    <text evidence="1">Belongs to the LysR transcriptional regulatory family.</text>
</comment>
<keyword evidence="4" id="KW-0804">Transcription</keyword>
<feature type="domain" description="HTH lysR-type" evidence="5">
    <location>
        <begin position="19"/>
        <end position="76"/>
    </location>
</feature>
<dbReference type="Gene3D" id="1.10.10.10">
    <property type="entry name" value="Winged helix-like DNA-binding domain superfamily/Winged helix DNA-binding domain"/>
    <property type="match status" value="1"/>
</dbReference>
<proteinExistence type="inferred from homology"/>
<protein>
    <submittedName>
        <fullName evidence="6">Transcriptional regulator, LysR family</fullName>
    </submittedName>
</protein>
<evidence type="ECO:0000256" key="2">
    <source>
        <dbReference type="ARBA" id="ARBA00023015"/>
    </source>
</evidence>
<evidence type="ECO:0000256" key="4">
    <source>
        <dbReference type="ARBA" id="ARBA00023163"/>
    </source>
</evidence>
<dbReference type="FunFam" id="1.10.10.10:FF:000001">
    <property type="entry name" value="LysR family transcriptional regulator"/>
    <property type="match status" value="1"/>
</dbReference>
<dbReference type="Pfam" id="PF03466">
    <property type="entry name" value="LysR_substrate"/>
    <property type="match status" value="1"/>
</dbReference>
<dbReference type="InterPro" id="IPR000847">
    <property type="entry name" value="LysR_HTH_N"/>
</dbReference>
<dbReference type="CDD" id="cd05466">
    <property type="entry name" value="PBP2_LTTR_substrate"/>
    <property type="match status" value="1"/>
</dbReference>
<dbReference type="OrthoDB" id="8479357at2"/>
<dbReference type="InterPro" id="IPR036390">
    <property type="entry name" value="WH_DNA-bd_sf"/>
</dbReference>
<dbReference type="InterPro" id="IPR050950">
    <property type="entry name" value="HTH-type_LysR_regulators"/>
</dbReference>
<gene>
    <name evidence="6" type="ORF">SAMN04488003_10664</name>
</gene>
<keyword evidence="3" id="KW-0238">DNA-binding</keyword>
<dbReference type="STRING" id="245187.SAMN04488003_10664"/>
<keyword evidence="7" id="KW-1185">Reference proteome</keyword>
<keyword evidence="2" id="KW-0805">Transcription regulation</keyword>
<dbReference type="PRINTS" id="PR00039">
    <property type="entry name" value="HTHLYSR"/>
</dbReference>
<evidence type="ECO:0000313" key="7">
    <source>
        <dbReference type="Proteomes" id="UP000199585"/>
    </source>
</evidence>
<organism evidence="6 7">
    <name type="scientific">Loktanella fryxellensis</name>
    <dbReference type="NCBI Taxonomy" id="245187"/>
    <lineage>
        <taxon>Bacteria</taxon>
        <taxon>Pseudomonadati</taxon>
        <taxon>Pseudomonadota</taxon>
        <taxon>Alphaproteobacteria</taxon>
        <taxon>Rhodobacterales</taxon>
        <taxon>Roseobacteraceae</taxon>
        <taxon>Loktanella</taxon>
    </lineage>
</organism>
<dbReference type="Gene3D" id="3.40.190.10">
    <property type="entry name" value="Periplasmic binding protein-like II"/>
    <property type="match status" value="2"/>
</dbReference>
<evidence type="ECO:0000256" key="1">
    <source>
        <dbReference type="ARBA" id="ARBA00009437"/>
    </source>
</evidence>
<dbReference type="GO" id="GO:0003700">
    <property type="term" value="F:DNA-binding transcription factor activity"/>
    <property type="evidence" value="ECO:0007669"/>
    <property type="project" value="InterPro"/>
</dbReference>
<dbReference type="SUPFAM" id="SSF53850">
    <property type="entry name" value="Periplasmic binding protein-like II"/>
    <property type="match status" value="1"/>
</dbReference>
<evidence type="ECO:0000313" key="6">
    <source>
        <dbReference type="EMBL" id="SEM90190.1"/>
    </source>
</evidence>
<dbReference type="EMBL" id="FOCI01000006">
    <property type="protein sequence ID" value="SEM90190.1"/>
    <property type="molecule type" value="Genomic_DNA"/>
</dbReference>
<accession>A0A1H8C562</accession>
<dbReference type="PANTHER" id="PTHR30419">
    <property type="entry name" value="HTH-TYPE TRANSCRIPTIONAL REGULATOR YBHD"/>
    <property type="match status" value="1"/>
</dbReference>
<dbReference type="Proteomes" id="UP000199585">
    <property type="component" value="Unassembled WGS sequence"/>
</dbReference>
<evidence type="ECO:0000259" key="5">
    <source>
        <dbReference type="PROSITE" id="PS50931"/>
    </source>
</evidence>
<name>A0A1H8C562_9RHOB</name>
<dbReference type="GO" id="GO:0005829">
    <property type="term" value="C:cytosol"/>
    <property type="evidence" value="ECO:0007669"/>
    <property type="project" value="TreeGrafter"/>
</dbReference>
<dbReference type="PANTHER" id="PTHR30419:SF8">
    <property type="entry name" value="NITROGEN ASSIMILATION TRANSCRIPTIONAL ACTIVATOR-RELATED"/>
    <property type="match status" value="1"/>
</dbReference>
<sequence length="335" mass="36454">MVGVASHFPKAGVVAYPSIKIRALQAFIAVYEEQSFSRAAERENTTQSGMSTQVKGLELVLGVPLLVRERKRFALTPAGEIIYREGQAILKALMATEKAVQEMRGAVAGLVRFGMIPSLTRSVLIPALHQFQSQFPDVELSLLEEYSFSLMRRVLDGELDFALVPSTDLPAGLTGTYVGRDCEMLVSGAAAGIGTPHLAPIPLQALSGCRLIVPSRLNVRRKHIDTLLNTHGVHLAEMLEMDGMLATLEMIGATDWVAILPSAICHPDKAGTVRRLNPIKDPPISLDYVLVEKAEMAAPRAARLLADCLVAHVAVILADWDDLPIADPERHYQKP</sequence>
<dbReference type="AlphaFoldDB" id="A0A1H8C562"/>
<dbReference type="GO" id="GO:0003677">
    <property type="term" value="F:DNA binding"/>
    <property type="evidence" value="ECO:0007669"/>
    <property type="project" value="UniProtKB-KW"/>
</dbReference>
<dbReference type="PROSITE" id="PS50931">
    <property type="entry name" value="HTH_LYSR"/>
    <property type="match status" value="1"/>
</dbReference>
<reference evidence="6 7" key="1">
    <citation type="submission" date="2016-10" db="EMBL/GenBank/DDBJ databases">
        <authorList>
            <person name="de Groot N.N."/>
        </authorList>
    </citation>
    <scope>NUCLEOTIDE SEQUENCE [LARGE SCALE GENOMIC DNA]</scope>
    <source>
        <strain evidence="6 7">DSM 16213</strain>
    </source>
</reference>
<dbReference type="InterPro" id="IPR005119">
    <property type="entry name" value="LysR_subst-bd"/>
</dbReference>
<evidence type="ECO:0000256" key="3">
    <source>
        <dbReference type="ARBA" id="ARBA00023125"/>
    </source>
</evidence>
<dbReference type="InterPro" id="IPR036388">
    <property type="entry name" value="WH-like_DNA-bd_sf"/>
</dbReference>
<dbReference type="Pfam" id="PF00126">
    <property type="entry name" value="HTH_1"/>
    <property type="match status" value="1"/>
</dbReference>